<sequence>MMNKIANFFSFIRCCKGQATTEVVLLFPVFLIFILFIIKIFGLLVLDQKLEVAMFYAARRFQLQSHETDYYADTWDRRFLEKDIKKKVEDYLGFNNEGMRKFLSLREIKLDINRSGTWTKMVLTARTKAPRIRFLCNYNKDRVCERDEKCLKGYNFLCESGEEITLTRYIGKNERPAPYQRPEGK</sequence>
<gene>
    <name evidence="2" type="ORF">E7027_00160</name>
</gene>
<evidence type="ECO:0000313" key="2">
    <source>
        <dbReference type="EMBL" id="MBE6420555.1"/>
    </source>
</evidence>
<evidence type="ECO:0000313" key="3">
    <source>
        <dbReference type="Proteomes" id="UP000725649"/>
    </source>
</evidence>
<protein>
    <submittedName>
        <fullName evidence="2">Uncharacterized protein</fullName>
    </submittedName>
</protein>
<organism evidence="2 3">
    <name type="scientific">Candidatus Avelusimicrobium gallicola</name>
    <dbReference type="NCBI Taxonomy" id="2562704"/>
    <lineage>
        <taxon>Bacteria</taxon>
        <taxon>Pseudomonadati</taxon>
        <taxon>Elusimicrobiota</taxon>
        <taxon>Elusimicrobia</taxon>
        <taxon>Elusimicrobiales</taxon>
        <taxon>Elusimicrobiaceae</taxon>
        <taxon>Candidatus Avelusimicrobium</taxon>
    </lineage>
</organism>
<keyword evidence="1" id="KW-0472">Membrane</keyword>
<dbReference type="AlphaFoldDB" id="A0A928DNH7"/>
<comment type="caution">
    <text evidence="2">The sequence shown here is derived from an EMBL/GenBank/DDBJ whole genome shotgun (WGS) entry which is preliminary data.</text>
</comment>
<evidence type="ECO:0000256" key="1">
    <source>
        <dbReference type="SAM" id="Phobius"/>
    </source>
</evidence>
<reference evidence="2" key="1">
    <citation type="submission" date="2019-04" db="EMBL/GenBank/DDBJ databases">
        <title>Evolution of Biomass-Degrading Anaerobic Consortia Revealed by Metagenomics.</title>
        <authorList>
            <person name="Peng X."/>
        </authorList>
    </citation>
    <scope>NUCLEOTIDE SEQUENCE</scope>
    <source>
        <strain evidence="2">SIG66</strain>
    </source>
</reference>
<feature type="transmembrane region" description="Helical" evidence="1">
    <location>
        <begin position="27"/>
        <end position="46"/>
    </location>
</feature>
<keyword evidence="1" id="KW-1133">Transmembrane helix</keyword>
<name>A0A928DNH7_9BACT</name>
<keyword evidence="1" id="KW-0812">Transmembrane</keyword>
<dbReference type="EMBL" id="SUVG01000001">
    <property type="protein sequence ID" value="MBE6420555.1"/>
    <property type="molecule type" value="Genomic_DNA"/>
</dbReference>
<proteinExistence type="predicted"/>
<dbReference type="Proteomes" id="UP000725649">
    <property type="component" value="Unassembled WGS sequence"/>
</dbReference>
<accession>A0A928DNH7</accession>